<comment type="caution">
    <text evidence="8">The sequence shown here is derived from an EMBL/GenBank/DDBJ whole genome shotgun (WGS) entry which is preliminary data.</text>
</comment>
<dbReference type="NCBIfam" id="TIGR00043">
    <property type="entry name" value="rRNA maturation RNase YbeY"/>
    <property type="match status" value="1"/>
</dbReference>
<comment type="similarity">
    <text evidence="1 7">Belongs to the endoribonuclease YbeY family.</text>
</comment>
<evidence type="ECO:0000313" key="8">
    <source>
        <dbReference type="EMBL" id="KKS25969.1"/>
    </source>
</evidence>
<evidence type="ECO:0000256" key="1">
    <source>
        <dbReference type="ARBA" id="ARBA00010875"/>
    </source>
</evidence>
<dbReference type="SUPFAM" id="SSF55486">
    <property type="entry name" value="Metalloproteases ('zincins'), catalytic domain"/>
    <property type="match status" value="1"/>
</dbReference>
<dbReference type="PANTHER" id="PTHR46986:SF1">
    <property type="entry name" value="ENDORIBONUCLEASE YBEY, CHLOROPLASTIC"/>
    <property type="match status" value="1"/>
</dbReference>
<dbReference type="GO" id="GO:0006364">
    <property type="term" value="P:rRNA processing"/>
    <property type="evidence" value="ECO:0007669"/>
    <property type="project" value="UniProtKB-UniRule"/>
</dbReference>
<comment type="cofactor">
    <cofactor evidence="7">
        <name>Zn(2+)</name>
        <dbReference type="ChEBI" id="CHEBI:29105"/>
    </cofactor>
    <text evidence="7">Binds 1 zinc ion.</text>
</comment>
<dbReference type="GO" id="GO:0004222">
    <property type="term" value="F:metalloendopeptidase activity"/>
    <property type="evidence" value="ECO:0007669"/>
    <property type="project" value="InterPro"/>
</dbReference>
<keyword evidence="3 7" id="KW-0479">Metal-binding</keyword>
<dbReference type="PROSITE" id="PS01306">
    <property type="entry name" value="UPF0054"/>
    <property type="match status" value="1"/>
</dbReference>
<evidence type="ECO:0000256" key="5">
    <source>
        <dbReference type="ARBA" id="ARBA00022801"/>
    </source>
</evidence>
<comment type="function">
    <text evidence="7">Single strand-specific metallo-endoribonuclease involved in late-stage 70S ribosome quality control and in maturation of the 3' terminus of the 16S rRNA.</text>
</comment>
<accession>A0A0G0XM68</accession>
<evidence type="ECO:0000256" key="2">
    <source>
        <dbReference type="ARBA" id="ARBA00022722"/>
    </source>
</evidence>
<feature type="binding site" evidence="7">
    <location>
        <position position="125"/>
    </location>
    <ligand>
        <name>Zn(2+)</name>
        <dbReference type="ChEBI" id="CHEBI:29105"/>
        <note>catalytic</note>
    </ligand>
</feature>
<dbReference type="EMBL" id="LCCE01000030">
    <property type="protein sequence ID" value="KKS25969.1"/>
    <property type="molecule type" value="Genomic_DNA"/>
</dbReference>
<evidence type="ECO:0000256" key="3">
    <source>
        <dbReference type="ARBA" id="ARBA00022723"/>
    </source>
</evidence>
<evidence type="ECO:0000256" key="6">
    <source>
        <dbReference type="ARBA" id="ARBA00022833"/>
    </source>
</evidence>
<dbReference type="InterPro" id="IPR020549">
    <property type="entry name" value="YbeY_CS"/>
</dbReference>
<keyword evidence="6 7" id="KW-0862">Zinc</keyword>
<keyword evidence="7" id="KW-0698">rRNA processing</keyword>
<organism evidence="8 9">
    <name type="scientific">Candidatus Yanofskybacteria bacterium GW2011_GWC2_41_9</name>
    <dbReference type="NCBI Taxonomy" id="1619029"/>
    <lineage>
        <taxon>Bacteria</taxon>
        <taxon>Candidatus Yanofskyibacteriota</taxon>
    </lineage>
</organism>
<dbReference type="Proteomes" id="UP000033859">
    <property type="component" value="Unassembled WGS sequence"/>
</dbReference>
<evidence type="ECO:0000256" key="7">
    <source>
        <dbReference type="HAMAP-Rule" id="MF_00009"/>
    </source>
</evidence>
<dbReference type="EC" id="3.1.-.-" evidence="7"/>
<keyword evidence="7" id="KW-0690">Ribosome biogenesis</keyword>
<dbReference type="Pfam" id="PF02130">
    <property type="entry name" value="YbeY"/>
    <property type="match status" value="1"/>
</dbReference>
<dbReference type="GO" id="GO:0005737">
    <property type="term" value="C:cytoplasm"/>
    <property type="evidence" value="ECO:0007669"/>
    <property type="project" value="UniProtKB-SubCell"/>
</dbReference>
<name>A0A0G0XM68_9BACT</name>
<dbReference type="GO" id="GO:0008270">
    <property type="term" value="F:zinc ion binding"/>
    <property type="evidence" value="ECO:0007669"/>
    <property type="project" value="UniProtKB-UniRule"/>
</dbReference>
<dbReference type="InterPro" id="IPR023091">
    <property type="entry name" value="MetalPrtase_cat_dom_sf_prd"/>
</dbReference>
<feature type="binding site" evidence="7">
    <location>
        <position position="115"/>
    </location>
    <ligand>
        <name>Zn(2+)</name>
        <dbReference type="ChEBI" id="CHEBI:29105"/>
        <note>catalytic</note>
    </ligand>
</feature>
<gene>
    <name evidence="7" type="primary">ybeY</name>
    <name evidence="8" type="ORF">UU84_C0030G0007</name>
</gene>
<dbReference type="PANTHER" id="PTHR46986">
    <property type="entry name" value="ENDORIBONUCLEASE YBEY, CHLOROPLASTIC"/>
    <property type="match status" value="1"/>
</dbReference>
<keyword evidence="5 7" id="KW-0378">Hydrolase</keyword>
<proteinExistence type="inferred from homology"/>
<dbReference type="HAMAP" id="MF_00009">
    <property type="entry name" value="Endoribonucl_YbeY"/>
    <property type="match status" value="1"/>
</dbReference>
<keyword evidence="7" id="KW-0963">Cytoplasm</keyword>
<dbReference type="InterPro" id="IPR002036">
    <property type="entry name" value="YbeY"/>
</dbReference>
<keyword evidence="4 7" id="KW-0255">Endonuclease</keyword>
<sequence length="147" mass="16244">MIDLVFKNSTSEQAPGGAFFVKILESAAKTLKLGGSKVEISVNLTGETKIKNLNKKYRNKNTATNVLSFPLSTDVLKKYGILPLGDIFICLPVAKKEADGENISVENKLAWLTVHGFLHLLGYDHETTAKDAQAMLDLERKILRKIK</sequence>
<dbReference type="AlphaFoldDB" id="A0A0G0XM68"/>
<evidence type="ECO:0000256" key="4">
    <source>
        <dbReference type="ARBA" id="ARBA00022759"/>
    </source>
</evidence>
<protein>
    <recommendedName>
        <fullName evidence="7">Endoribonuclease YbeY</fullName>
        <ecNumber evidence="7">3.1.-.-</ecNumber>
    </recommendedName>
</protein>
<evidence type="ECO:0000313" key="9">
    <source>
        <dbReference type="Proteomes" id="UP000033859"/>
    </source>
</evidence>
<dbReference type="PATRIC" id="fig|1619029.3.peg.524"/>
<dbReference type="Gene3D" id="3.40.390.30">
    <property type="entry name" value="Metalloproteases ('zincins'), catalytic domain"/>
    <property type="match status" value="1"/>
</dbReference>
<reference evidence="8 9" key="1">
    <citation type="journal article" date="2015" name="Nature">
        <title>rRNA introns, odd ribosomes, and small enigmatic genomes across a large radiation of phyla.</title>
        <authorList>
            <person name="Brown C.T."/>
            <person name="Hug L.A."/>
            <person name="Thomas B.C."/>
            <person name="Sharon I."/>
            <person name="Castelle C.J."/>
            <person name="Singh A."/>
            <person name="Wilkins M.J."/>
            <person name="Williams K.H."/>
            <person name="Banfield J.F."/>
        </authorList>
    </citation>
    <scope>NUCLEOTIDE SEQUENCE [LARGE SCALE GENOMIC DNA]</scope>
</reference>
<dbReference type="GO" id="GO:0004521">
    <property type="term" value="F:RNA endonuclease activity"/>
    <property type="evidence" value="ECO:0007669"/>
    <property type="project" value="UniProtKB-UniRule"/>
</dbReference>
<feature type="binding site" evidence="7">
    <location>
        <position position="119"/>
    </location>
    <ligand>
        <name>Zn(2+)</name>
        <dbReference type="ChEBI" id="CHEBI:29105"/>
        <note>catalytic</note>
    </ligand>
</feature>
<comment type="subcellular location">
    <subcellularLocation>
        <location evidence="7">Cytoplasm</location>
    </subcellularLocation>
</comment>
<keyword evidence="2 7" id="KW-0540">Nuclease</keyword>